<dbReference type="AlphaFoldDB" id="A0A0W0GK88"/>
<dbReference type="InterPro" id="IPR009056">
    <property type="entry name" value="Cyt_c-like_dom"/>
</dbReference>
<dbReference type="OrthoDB" id="166320at2"/>
<dbReference type="Pfam" id="PF13442">
    <property type="entry name" value="Cytochrome_CBB3"/>
    <property type="match status" value="1"/>
</dbReference>
<comment type="caution">
    <text evidence="8">The sequence shown here is derived from an EMBL/GenBank/DDBJ whole genome shotgun (WGS) entry which is preliminary data.</text>
</comment>
<dbReference type="SUPFAM" id="SSF46626">
    <property type="entry name" value="Cytochrome c"/>
    <property type="match status" value="2"/>
</dbReference>
<reference evidence="8 9" key="1">
    <citation type="submission" date="2015-06" db="EMBL/GenBank/DDBJ databases">
        <title>Genome sequence of the organohalide-respiring Dehalogenimonas alkenigignens type strain (IP3-3T).</title>
        <authorList>
            <person name="Key T.A."/>
            <person name="Richmond D.P."/>
            <person name="Bowman K.S."/>
            <person name="Cho Y.-J."/>
            <person name="Chun J."/>
            <person name="da Costa M.S."/>
            <person name="Rainey F.A."/>
            <person name="Moe W.M."/>
        </authorList>
    </citation>
    <scope>NUCLEOTIDE SEQUENCE [LARGE SCALE GENOMIC DNA]</scope>
    <source>
        <strain evidence="8 9">IP3-3</strain>
    </source>
</reference>
<evidence type="ECO:0000256" key="4">
    <source>
        <dbReference type="ARBA" id="ARBA00022982"/>
    </source>
</evidence>
<dbReference type="PANTHER" id="PTHR37823">
    <property type="entry name" value="CYTOCHROME C-553-LIKE"/>
    <property type="match status" value="1"/>
</dbReference>
<keyword evidence="2 6" id="KW-0349">Heme</keyword>
<dbReference type="PROSITE" id="PS51007">
    <property type="entry name" value="CYTC"/>
    <property type="match status" value="1"/>
</dbReference>
<dbReference type="GO" id="GO:0020037">
    <property type="term" value="F:heme binding"/>
    <property type="evidence" value="ECO:0007669"/>
    <property type="project" value="InterPro"/>
</dbReference>
<dbReference type="GO" id="GO:0046872">
    <property type="term" value="F:metal ion binding"/>
    <property type="evidence" value="ECO:0007669"/>
    <property type="project" value="UniProtKB-KW"/>
</dbReference>
<evidence type="ECO:0000256" key="2">
    <source>
        <dbReference type="ARBA" id="ARBA00022617"/>
    </source>
</evidence>
<evidence type="ECO:0000256" key="5">
    <source>
        <dbReference type="ARBA" id="ARBA00023004"/>
    </source>
</evidence>
<name>A0A0W0GK88_9CHLR</name>
<evidence type="ECO:0000256" key="3">
    <source>
        <dbReference type="ARBA" id="ARBA00022723"/>
    </source>
</evidence>
<gene>
    <name evidence="8" type="ORF">DEALK_18060</name>
</gene>
<dbReference type="PROSITE" id="PS51257">
    <property type="entry name" value="PROKAR_LIPOPROTEIN"/>
    <property type="match status" value="1"/>
</dbReference>
<dbReference type="GO" id="GO:0009055">
    <property type="term" value="F:electron transfer activity"/>
    <property type="evidence" value="ECO:0007669"/>
    <property type="project" value="InterPro"/>
</dbReference>
<dbReference type="STRING" id="1217799.DEALK_18060"/>
<keyword evidence="5 6" id="KW-0408">Iron</keyword>
<dbReference type="Proteomes" id="UP000053947">
    <property type="component" value="Unassembled WGS sequence"/>
</dbReference>
<keyword evidence="3 6" id="KW-0479">Metal-binding</keyword>
<organism evidence="8 9">
    <name type="scientific">Dehalogenimonas alkenigignens</name>
    <dbReference type="NCBI Taxonomy" id="1217799"/>
    <lineage>
        <taxon>Bacteria</taxon>
        <taxon>Bacillati</taxon>
        <taxon>Chloroflexota</taxon>
        <taxon>Dehalococcoidia</taxon>
        <taxon>Dehalococcoidales</taxon>
        <taxon>Dehalococcoidaceae</taxon>
        <taxon>Dehalogenimonas</taxon>
    </lineage>
</organism>
<keyword evidence="1" id="KW-0813">Transport</keyword>
<dbReference type="EMBL" id="LFDV01000002">
    <property type="protein sequence ID" value="KTB48959.1"/>
    <property type="molecule type" value="Genomic_DNA"/>
</dbReference>
<evidence type="ECO:0000259" key="7">
    <source>
        <dbReference type="PROSITE" id="PS51007"/>
    </source>
</evidence>
<keyword evidence="9" id="KW-1185">Reference proteome</keyword>
<dbReference type="Gene3D" id="1.10.760.10">
    <property type="entry name" value="Cytochrome c-like domain"/>
    <property type="match status" value="2"/>
</dbReference>
<sequence length="206" mass="21425">MRKHDSKVSIIPGTILALLVLVLPVLGIGGCTGSTTEPTATTTPPPTTADGTLLPTVAGVDATLLYSSKCASCHGTNRQGGVAPALTDVSNFSTSFLSSFFSVHFTGVGMAEPLRNSLANYLKTNSVAAPPQTGPIDPAAVYAANCSLCHGAFRQGGLAGPNITPNQITNFTTEARLSTFISAHQSGQNLDKERRDLVAKWLKETP</sequence>
<proteinExistence type="predicted"/>
<protein>
    <submittedName>
        <fullName evidence="8">Cytochrome C oxidase, cbb3-type, subunit III</fullName>
    </submittedName>
</protein>
<evidence type="ECO:0000313" key="8">
    <source>
        <dbReference type="EMBL" id="KTB48959.1"/>
    </source>
</evidence>
<dbReference type="InterPro" id="IPR051811">
    <property type="entry name" value="Cytochrome_c550/c551-like"/>
</dbReference>
<evidence type="ECO:0000313" key="9">
    <source>
        <dbReference type="Proteomes" id="UP000053947"/>
    </source>
</evidence>
<evidence type="ECO:0000256" key="1">
    <source>
        <dbReference type="ARBA" id="ARBA00022448"/>
    </source>
</evidence>
<evidence type="ECO:0000256" key="6">
    <source>
        <dbReference type="PROSITE-ProRule" id="PRU00433"/>
    </source>
</evidence>
<feature type="domain" description="Cytochrome c" evidence="7">
    <location>
        <begin position="46"/>
        <end position="206"/>
    </location>
</feature>
<keyword evidence="4" id="KW-0249">Electron transport</keyword>
<dbReference type="InterPro" id="IPR036909">
    <property type="entry name" value="Cyt_c-like_dom_sf"/>
</dbReference>
<dbReference type="RefSeq" id="WP_058439873.1">
    <property type="nucleotide sequence ID" value="NZ_KQ758903.1"/>
</dbReference>
<accession>A0A0W0GK88</accession>